<dbReference type="PRINTS" id="PR00080">
    <property type="entry name" value="SDRFAMILY"/>
</dbReference>
<proteinExistence type="inferred from homology"/>
<dbReference type="Proteomes" id="UP001597115">
    <property type="component" value="Unassembled WGS sequence"/>
</dbReference>
<dbReference type="EMBL" id="JBHUDY010000001">
    <property type="protein sequence ID" value="MFD1611433.1"/>
    <property type="molecule type" value="Genomic_DNA"/>
</dbReference>
<dbReference type="SUPFAM" id="SSF51735">
    <property type="entry name" value="NAD(P)-binding Rossmann-fold domains"/>
    <property type="match status" value="1"/>
</dbReference>
<dbReference type="Pfam" id="PF00106">
    <property type="entry name" value="adh_short"/>
    <property type="match status" value="1"/>
</dbReference>
<evidence type="ECO:0000313" key="5">
    <source>
        <dbReference type="Proteomes" id="UP001597115"/>
    </source>
</evidence>
<keyword evidence="5" id="KW-1185">Reference proteome</keyword>
<dbReference type="PANTHER" id="PTHR24322:SF736">
    <property type="entry name" value="RETINOL DEHYDROGENASE 10"/>
    <property type="match status" value="1"/>
</dbReference>
<comment type="similarity">
    <text evidence="1 3">Belongs to the short-chain dehydrogenases/reductases (SDR) family.</text>
</comment>
<keyword evidence="2" id="KW-0560">Oxidoreductase</keyword>
<evidence type="ECO:0000256" key="3">
    <source>
        <dbReference type="RuleBase" id="RU000363"/>
    </source>
</evidence>
<dbReference type="PRINTS" id="PR00081">
    <property type="entry name" value="GDHRDH"/>
</dbReference>
<sequence>MPFVFSGRTAVITGAASGIGRALALALADQGMKLVLADLDLATVEGLAEEIERQGGRTLASRTDVSDPEDVERLAELADKEFGGTDLLCNNAGIMTADRYRPVWEFTLAEWKAMIDVNLMGVVNGLRSFVPRMLAQRTAGHLLNTASAAGLITGAISVPYSVSKHGVVRISEGLFAALRKRRAPIGVTVLCPGLVRTAIYAASGNQPEDGAEGFVFDETTAEPEEIARIALQAISQHRLYALTTTAFDKAIEARATAILARRNPDL</sequence>
<dbReference type="RefSeq" id="WP_380888027.1">
    <property type="nucleotide sequence ID" value="NZ_JBHUDY010000001.1"/>
</dbReference>
<evidence type="ECO:0000256" key="2">
    <source>
        <dbReference type="ARBA" id="ARBA00023002"/>
    </source>
</evidence>
<accession>A0ABW4I1Y6</accession>
<evidence type="ECO:0000313" key="4">
    <source>
        <dbReference type="EMBL" id="MFD1611433.1"/>
    </source>
</evidence>
<dbReference type="CDD" id="cd05233">
    <property type="entry name" value="SDR_c"/>
    <property type="match status" value="1"/>
</dbReference>
<dbReference type="InterPro" id="IPR036291">
    <property type="entry name" value="NAD(P)-bd_dom_sf"/>
</dbReference>
<dbReference type="PANTHER" id="PTHR24322">
    <property type="entry name" value="PKSB"/>
    <property type="match status" value="1"/>
</dbReference>
<dbReference type="Gene3D" id="3.40.50.720">
    <property type="entry name" value="NAD(P)-binding Rossmann-like Domain"/>
    <property type="match status" value="1"/>
</dbReference>
<dbReference type="InterPro" id="IPR002347">
    <property type="entry name" value="SDR_fam"/>
</dbReference>
<organism evidence="4 5">
    <name type="scientific">Sphingomonas tabacisoli</name>
    <dbReference type="NCBI Taxonomy" id="2249466"/>
    <lineage>
        <taxon>Bacteria</taxon>
        <taxon>Pseudomonadati</taxon>
        <taxon>Pseudomonadota</taxon>
        <taxon>Alphaproteobacteria</taxon>
        <taxon>Sphingomonadales</taxon>
        <taxon>Sphingomonadaceae</taxon>
        <taxon>Sphingomonas</taxon>
    </lineage>
</organism>
<protein>
    <submittedName>
        <fullName evidence="4">SDR family NAD(P)-dependent oxidoreductase</fullName>
    </submittedName>
</protein>
<name>A0ABW4I1Y6_9SPHN</name>
<reference evidence="5" key="1">
    <citation type="journal article" date="2019" name="Int. J. Syst. Evol. Microbiol.">
        <title>The Global Catalogue of Microorganisms (GCM) 10K type strain sequencing project: providing services to taxonomists for standard genome sequencing and annotation.</title>
        <authorList>
            <consortium name="The Broad Institute Genomics Platform"/>
            <consortium name="The Broad Institute Genome Sequencing Center for Infectious Disease"/>
            <person name="Wu L."/>
            <person name="Ma J."/>
        </authorList>
    </citation>
    <scope>NUCLEOTIDE SEQUENCE [LARGE SCALE GENOMIC DNA]</scope>
    <source>
        <strain evidence="5">CGMCC 1.16275</strain>
    </source>
</reference>
<comment type="caution">
    <text evidence="4">The sequence shown here is derived from an EMBL/GenBank/DDBJ whole genome shotgun (WGS) entry which is preliminary data.</text>
</comment>
<evidence type="ECO:0000256" key="1">
    <source>
        <dbReference type="ARBA" id="ARBA00006484"/>
    </source>
</evidence>
<gene>
    <name evidence="4" type="ORF">ACFSCW_06420</name>
</gene>